<dbReference type="Gene3D" id="1.25.40.20">
    <property type="entry name" value="Ankyrin repeat-containing domain"/>
    <property type="match status" value="1"/>
</dbReference>
<keyword evidence="3" id="KW-1185">Reference proteome</keyword>
<proteinExistence type="predicted"/>
<organism evidence="2 3">
    <name type="scientific">Paremcibacter congregatus</name>
    <dbReference type="NCBI Taxonomy" id="2043170"/>
    <lineage>
        <taxon>Bacteria</taxon>
        <taxon>Pseudomonadati</taxon>
        <taxon>Pseudomonadota</taxon>
        <taxon>Alphaproteobacteria</taxon>
        <taxon>Emcibacterales</taxon>
        <taxon>Emcibacteraceae</taxon>
        <taxon>Paremcibacter</taxon>
    </lineage>
</organism>
<dbReference type="OrthoDB" id="198309at2"/>
<dbReference type="InterPro" id="IPR002110">
    <property type="entry name" value="Ankyrin_rpt"/>
</dbReference>
<evidence type="ECO:0000313" key="2">
    <source>
        <dbReference type="EMBL" id="PHZ84795.1"/>
    </source>
</evidence>
<dbReference type="PROSITE" id="PS50088">
    <property type="entry name" value="ANK_REPEAT"/>
    <property type="match status" value="1"/>
</dbReference>
<dbReference type="Pfam" id="PF12796">
    <property type="entry name" value="Ank_2"/>
    <property type="match status" value="1"/>
</dbReference>
<dbReference type="InterPro" id="IPR036770">
    <property type="entry name" value="Ankyrin_rpt-contain_sf"/>
</dbReference>
<dbReference type="PROSITE" id="PS50297">
    <property type="entry name" value="ANK_REP_REGION"/>
    <property type="match status" value="1"/>
</dbReference>
<sequence>MYACKLGEFNIVQALIEKGARINDEAPRDKTALMFASEQGRLKIVKLLIKVGVDLNARACNGEFSAIDYTGWFGSPIYDDDGGHTKVMPYQIKQGGTWGDGD</sequence>
<dbReference type="AlphaFoldDB" id="A0A2G4YR48"/>
<keyword evidence="1" id="KW-0040">ANK repeat</keyword>
<feature type="repeat" description="ANK" evidence="1">
    <location>
        <begin position="28"/>
        <end position="60"/>
    </location>
</feature>
<dbReference type="EMBL" id="PDEM01000021">
    <property type="protein sequence ID" value="PHZ84795.1"/>
    <property type="molecule type" value="Genomic_DNA"/>
</dbReference>
<reference evidence="2 3" key="1">
    <citation type="submission" date="2017-10" db="EMBL/GenBank/DDBJ databases">
        <title>Frigbacter circumglobatus gen. nov. sp. nov., isolated from sediment cultured in situ.</title>
        <authorList>
            <person name="Zhao Z."/>
        </authorList>
    </citation>
    <scope>NUCLEOTIDE SEQUENCE [LARGE SCALE GENOMIC DNA]</scope>
    <source>
        <strain evidence="2 3">ZYL</strain>
    </source>
</reference>
<protein>
    <submittedName>
        <fullName evidence="2">Uncharacterized protein</fullName>
    </submittedName>
</protein>
<evidence type="ECO:0000256" key="1">
    <source>
        <dbReference type="PROSITE-ProRule" id="PRU00023"/>
    </source>
</evidence>
<dbReference type="Proteomes" id="UP000229730">
    <property type="component" value="Unassembled WGS sequence"/>
</dbReference>
<evidence type="ECO:0000313" key="3">
    <source>
        <dbReference type="Proteomes" id="UP000229730"/>
    </source>
</evidence>
<accession>A0A2G4YR48</accession>
<comment type="caution">
    <text evidence="2">The sequence shown here is derived from an EMBL/GenBank/DDBJ whole genome shotgun (WGS) entry which is preliminary data.</text>
</comment>
<dbReference type="SMART" id="SM00248">
    <property type="entry name" value="ANK"/>
    <property type="match status" value="2"/>
</dbReference>
<dbReference type="InParanoid" id="A0A2G4YR48"/>
<name>A0A2G4YR48_9PROT</name>
<dbReference type="SUPFAM" id="SSF48403">
    <property type="entry name" value="Ankyrin repeat"/>
    <property type="match status" value="1"/>
</dbReference>
<dbReference type="PANTHER" id="PTHR44207">
    <property type="entry name" value="SURFACE ANTIGEN BSPA-LIKE-RELATED"/>
    <property type="match status" value="1"/>
</dbReference>
<gene>
    <name evidence="2" type="ORF">CRD36_10090</name>
</gene>